<dbReference type="AlphaFoldDB" id="A0A1I3SXM4"/>
<keyword evidence="1" id="KW-0812">Transmembrane</keyword>
<organism evidence="2 3">
    <name type="scientific">Thermoflavimicrobium dichotomicum</name>
    <dbReference type="NCBI Taxonomy" id="46223"/>
    <lineage>
        <taxon>Bacteria</taxon>
        <taxon>Bacillati</taxon>
        <taxon>Bacillota</taxon>
        <taxon>Bacilli</taxon>
        <taxon>Bacillales</taxon>
        <taxon>Thermoactinomycetaceae</taxon>
        <taxon>Thermoflavimicrobium</taxon>
    </lineage>
</organism>
<dbReference type="STRING" id="46223.SAMN05421852_11492"/>
<keyword evidence="3" id="KW-1185">Reference proteome</keyword>
<sequence>MNLLRLVIPCLQILLFSFHIATKLGIRLMDVYMRKQSAKKHFSQQLANDGIPVETIRALTQSYMEMLPFDLPFITQLVKKMNHKKK</sequence>
<dbReference type="Proteomes" id="UP000199545">
    <property type="component" value="Unassembled WGS sequence"/>
</dbReference>
<keyword evidence="1" id="KW-1133">Transmembrane helix</keyword>
<accession>A0A1I3SXM4</accession>
<dbReference type="EMBL" id="FORR01000014">
    <property type="protein sequence ID" value="SFJ63180.1"/>
    <property type="molecule type" value="Genomic_DNA"/>
</dbReference>
<proteinExistence type="predicted"/>
<keyword evidence="1" id="KW-0472">Membrane</keyword>
<reference evidence="2 3" key="1">
    <citation type="submission" date="2016-10" db="EMBL/GenBank/DDBJ databases">
        <authorList>
            <person name="de Groot N.N."/>
        </authorList>
    </citation>
    <scope>NUCLEOTIDE SEQUENCE [LARGE SCALE GENOMIC DNA]</scope>
    <source>
        <strain evidence="2 3">DSM 44778</strain>
    </source>
</reference>
<feature type="transmembrane region" description="Helical" evidence="1">
    <location>
        <begin position="6"/>
        <end position="26"/>
    </location>
</feature>
<gene>
    <name evidence="2" type="ORF">SAMN05421852_11492</name>
</gene>
<evidence type="ECO:0000313" key="2">
    <source>
        <dbReference type="EMBL" id="SFJ63180.1"/>
    </source>
</evidence>
<evidence type="ECO:0000256" key="1">
    <source>
        <dbReference type="SAM" id="Phobius"/>
    </source>
</evidence>
<name>A0A1I3SXM4_9BACL</name>
<evidence type="ECO:0000313" key="3">
    <source>
        <dbReference type="Proteomes" id="UP000199545"/>
    </source>
</evidence>
<protein>
    <submittedName>
        <fullName evidence="2">Uncharacterized protein</fullName>
    </submittedName>
</protein>